<evidence type="ECO:0000313" key="2">
    <source>
        <dbReference type="Proteomes" id="UP000626244"/>
    </source>
</evidence>
<gene>
    <name evidence="1" type="ORF">GCM10007380_32970</name>
</gene>
<organism evidence="1 2">
    <name type="scientific">Gottfriedia solisilvae</name>
    <dbReference type="NCBI Taxonomy" id="1516104"/>
    <lineage>
        <taxon>Bacteria</taxon>
        <taxon>Bacillati</taxon>
        <taxon>Bacillota</taxon>
        <taxon>Bacilli</taxon>
        <taxon>Bacillales</taxon>
        <taxon>Bacillaceae</taxon>
        <taxon>Gottfriedia</taxon>
    </lineage>
</organism>
<dbReference type="AlphaFoldDB" id="A0A8J3AMN5"/>
<proteinExistence type="predicted"/>
<sequence length="111" mass="12725">MKRFKIKMLIILSAVVILSGCGKVDSTYKPKESSELTKEQKVVEERMVIQIAKNYVKKTYGELTDNQHFDAKKEKDGTYTVQVYRDLGNYNEGIAWLNVNPKTKKVIDGVH</sequence>
<dbReference type="OrthoDB" id="574706at2"/>
<dbReference type="EMBL" id="BMHB01000002">
    <property type="protein sequence ID" value="GGI16439.1"/>
    <property type="molecule type" value="Genomic_DNA"/>
</dbReference>
<dbReference type="PROSITE" id="PS51257">
    <property type="entry name" value="PROKAR_LIPOPROTEIN"/>
    <property type="match status" value="1"/>
</dbReference>
<dbReference type="RefSeq" id="WP_088001038.1">
    <property type="nucleotide sequence ID" value="NZ_BMHB01000002.1"/>
</dbReference>
<protein>
    <recommendedName>
        <fullName evidence="3">Lipoprotein</fullName>
    </recommendedName>
</protein>
<name>A0A8J3AMN5_9BACI</name>
<reference evidence="2" key="1">
    <citation type="journal article" date="2019" name="Int. J. Syst. Evol. Microbiol.">
        <title>The Global Catalogue of Microorganisms (GCM) 10K type strain sequencing project: providing services to taxonomists for standard genome sequencing and annotation.</title>
        <authorList>
            <consortium name="The Broad Institute Genomics Platform"/>
            <consortium name="The Broad Institute Genome Sequencing Center for Infectious Disease"/>
            <person name="Wu L."/>
            <person name="Ma J."/>
        </authorList>
    </citation>
    <scope>NUCLEOTIDE SEQUENCE [LARGE SCALE GENOMIC DNA]</scope>
    <source>
        <strain evidence="2">CGMCC 1.14993</strain>
    </source>
</reference>
<dbReference type="Proteomes" id="UP000626244">
    <property type="component" value="Unassembled WGS sequence"/>
</dbReference>
<comment type="caution">
    <text evidence="1">The sequence shown here is derived from an EMBL/GenBank/DDBJ whole genome shotgun (WGS) entry which is preliminary data.</text>
</comment>
<evidence type="ECO:0000313" key="1">
    <source>
        <dbReference type="EMBL" id="GGI16439.1"/>
    </source>
</evidence>
<accession>A0A8J3AMN5</accession>
<evidence type="ECO:0008006" key="3">
    <source>
        <dbReference type="Google" id="ProtNLM"/>
    </source>
</evidence>
<keyword evidence="2" id="KW-1185">Reference proteome</keyword>